<proteinExistence type="predicted"/>
<comment type="caution">
    <text evidence="1">The sequence shown here is derived from an EMBL/GenBank/DDBJ whole genome shotgun (WGS) entry which is preliminary data.</text>
</comment>
<dbReference type="OrthoDB" id="47007at2759"/>
<organism evidence="1 2">
    <name type="scientific">Cytospora chrysosperma</name>
    <name type="common">Cytospora canker fungus</name>
    <name type="synonym">Sphaeria chrysosperma</name>
    <dbReference type="NCBI Taxonomy" id="252740"/>
    <lineage>
        <taxon>Eukaryota</taxon>
        <taxon>Fungi</taxon>
        <taxon>Dikarya</taxon>
        <taxon>Ascomycota</taxon>
        <taxon>Pezizomycotina</taxon>
        <taxon>Sordariomycetes</taxon>
        <taxon>Sordariomycetidae</taxon>
        <taxon>Diaporthales</taxon>
        <taxon>Cytosporaceae</taxon>
        <taxon>Cytospora</taxon>
    </lineage>
</organism>
<accession>A0A423VAM6</accession>
<dbReference type="PANTHER" id="PTHR33112:SF16">
    <property type="entry name" value="HETEROKARYON INCOMPATIBILITY DOMAIN-CONTAINING PROTEIN"/>
    <property type="match status" value="1"/>
</dbReference>
<dbReference type="EMBL" id="LJZO01000073">
    <property type="protein sequence ID" value="ROV87921.1"/>
    <property type="molecule type" value="Genomic_DNA"/>
</dbReference>
<evidence type="ECO:0008006" key="3">
    <source>
        <dbReference type="Google" id="ProtNLM"/>
    </source>
</evidence>
<dbReference type="PANTHER" id="PTHR33112">
    <property type="entry name" value="DOMAIN PROTEIN, PUTATIVE-RELATED"/>
    <property type="match status" value="1"/>
</dbReference>
<dbReference type="Proteomes" id="UP000284375">
    <property type="component" value="Unassembled WGS sequence"/>
</dbReference>
<protein>
    <recommendedName>
        <fullName evidence="3">Heterokaryon incompatibility domain-containing protein</fullName>
    </recommendedName>
</protein>
<reference evidence="1 2" key="1">
    <citation type="submission" date="2015-09" db="EMBL/GenBank/DDBJ databases">
        <title>Host preference determinants of Valsa canker pathogens revealed by comparative genomics.</title>
        <authorList>
            <person name="Yin Z."/>
            <person name="Huang L."/>
        </authorList>
    </citation>
    <scope>NUCLEOTIDE SEQUENCE [LARGE SCALE GENOMIC DNA]</scope>
    <source>
        <strain evidence="1 2">YSFL</strain>
    </source>
</reference>
<dbReference type="AlphaFoldDB" id="A0A423VAM6"/>
<keyword evidence="2" id="KW-1185">Reference proteome</keyword>
<name>A0A423VAM6_CYTCH</name>
<gene>
    <name evidence="1" type="ORF">VSDG_09481</name>
</gene>
<sequence length="416" mass="47365">MWLRGYFYYSRKSPHRRVREESRIWLSCGRLYEDNVGQGVATSLNLFAALGTPAALRFQGRMSTRNRNPEDALPMELHLSRRFLVYGEEQLMFRCRERLLAEDGGAHEDHSAGVAITAGPSADLRSPQLFGAKTPEPPPVRRERVLSDWYVLLREYTWRELSNPHDIFAALSGIAQLTGQTLESRYLAGIWEADLLRGLLWKSCHQTQSGGISWKRLGWPPVTRPRPTFLAPAPVRRAPSWSWAAVQGPTVHISRLRPRYSADKMVVRPKQTNPDRWTTHQGCDANVLYMPWCELQVIGCLKALQVMRSRDVSHYLNEEKRWTTYDKYKMIKYGVLLEPIAGEAQAGVGQVESLVAIVVFDVADEAVSVVCCLRLFEDEGLMLVQAGDGKYARAGWFTVENREWFEQGEEVEVALV</sequence>
<evidence type="ECO:0000313" key="1">
    <source>
        <dbReference type="EMBL" id="ROV87921.1"/>
    </source>
</evidence>
<evidence type="ECO:0000313" key="2">
    <source>
        <dbReference type="Proteomes" id="UP000284375"/>
    </source>
</evidence>